<accession>A0A9F5MSK0</accession>
<gene>
    <name evidence="3" type="primary">LOC112540626</name>
</gene>
<dbReference type="Proteomes" id="UP000695026">
    <property type="component" value="Unplaced"/>
</dbReference>
<feature type="region of interest" description="Disordered" evidence="1">
    <location>
        <begin position="1"/>
        <end position="53"/>
    </location>
</feature>
<dbReference type="AlphaFoldDB" id="A0A9F5MSK0"/>
<evidence type="ECO:0000313" key="3">
    <source>
        <dbReference type="RefSeq" id="XP_025022341.1"/>
    </source>
</evidence>
<dbReference type="KEGG" id="pbi:112540626"/>
<proteinExistence type="predicted"/>
<keyword evidence="2" id="KW-1185">Reference proteome</keyword>
<feature type="compositionally biased region" description="Low complexity" evidence="1">
    <location>
        <begin position="1"/>
        <end position="15"/>
    </location>
</feature>
<feature type="compositionally biased region" description="Basic and acidic residues" evidence="1">
    <location>
        <begin position="128"/>
        <end position="144"/>
    </location>
</feature>
<reference evidence="3" key="1">
    <citation type="submission" date="2025-08" db="UniProtKB">
        <authorList>
            <consortium name="RefSeq"/>
        </authorList>
    </citation>
    <scope>IDENTIFICATION</scope>
    <source>
        <tissue evidence="3">Liver</tissue>
    </source>
</reference>
<evidence type="ECO:0000256" key="1">
    <source>
        <dbReference type="SAM" id="MobiDB-lite"/>
    </source>
</evidence>
<feature type="region of interest" description="Disordered" evidence="1">
    <location>
        <begin position="124"/>
        <end position="144"/>
    </location>
</feature>
<sequence length="297" mass="32659">MCRARGSSGSSSSSSKGRRGQGMARKSERQAQAARGNAISVGQVKASRARDLPSAQWRASWGRRVLSSWVGGAGESEEQGDKMVAAGKAGASGDKNLFRRTREWDGVGVLFPCFCNENFVGAGSAPPKGRESIEGARDRSRAETDAGRALRFPLQKGVGAEIISDKERTVFLENVRASQLLALPVLWRIAYCLDFSTRASHFHWLGAISCFLGTGVEEISGMRGYMKHLKHQFCPLVSPSSRCKKQKEKNSLTLSPIHCGINTRSLLYPMVCSCCQNDVCEKNEFFLFKHLYWVGRD</sequence>
<dbReference type="RefSeq" id="XP_025022341.1">
    <property type="nucleotide sequence ID" value="XM_025166573.1"/>
</dbReference>
<evidence type="ECO:0000313" key="2">
    <source>
        <dbReference type="Proteomes" id="UP000695026"/>
    </source>
</evidence>
<dbReference type="GeneID" id="112540626"/>
<name>A0A9F5MSK0_PYTBI</name>
<protein>
    <submittedName>
        <fullName evidence="3">Uncharacterized protein LOC112540626</fullName>
    </submittedName>
</protein>
<organism evidence="2 3">
    <name type="scientific">Python bivittatus</name>
    <name type="common">Burmese python</name>
    <name type="synonym">Python molurus bivittatus</name>
    <dbReference type="NCBI Taxonomy" id="176946"/>
    <lineage>
        <taxon>Eukaryota</taxon>
        <taxon>Metazoa</taxon>
        <taxon>Chordata</taxon>
        <taxon>Craniata</taxon>
        <taxon>Vertebrata</taxon>
        <taxon>Euteleostomi</taxon>
        <taxon>Lepidosauria</taxon>
        <taxon>Squamata</taxon>
        <taxon>Bifurcata</taxon>
        <taxon>Unidentata</taxon>
        <taxon>Episquamata</taxon>
        <taxon>Toxicofera</taxon>
        <taxon>Serpentes</taxon>
        <taxon>Henophidia</taxon>
        <taxon>Pythonidae</taxon>
        <taxon>Python</taxon>
    </lineage>
</organism>